<dbReference type="PANTHER" id="PTHR10204:SF34">
    <property type="entry name" value="NAD(P)H DEHYDROGENASE [QUINONE] 1 ISOFORM 1"/>
    <property type="match status" value="1"/>
</dbReference>
<dbReference type="EMBL" id="AEUN01000089">
    <property type="protein sequence ID" value="EHJ08730.1"/>
    <property type="molecule type" value="Genomic_DNA"/>
</dbReference>
<dbReference type="AlphaFoldDB" id="G5JGG2"/>
<dbReference type="Gene3D" id="3.40.50.360">
    <property type="match status" value="1"/>
</dbReference>
<comment type="similarity">
    <text evidence="1">Belongs to the NAD(P)H dehydrogenase (quinone) family.</text>
</comment>
<comment type="caution">
    <text evidence="4">The sequence shown here is derived from an EMBL/GenBank/DDBJ whole genome shotgun (WGS) entry which is preliminary data.</text>
</comment>
<dbReference type="PANTHER" id="PTHR10204">
    <property type="entry name" value="NAD P H OXIDOREDUCTASE-RELATED"/>
    <property type="match status" value="1"/>
</dbReference>
<evidence type="ECO:0000313" key="5">
    <source>
        <dbReference type="Proteomes" id="UP000005413"/>
    </source>
</evidence>
<keyword evidence="5" id="KW-1185">Reference proteome</keyword>
<evidence type="ECO:0000256" key="2">
    <source>
        <dbReference type="ARBA" id="ARBA00023002"/>
    </source>
</evidence>
<dbReference type="SUPFAM" id="SSF52218">
    <property type="entry name" value="Flavoproteins"/>
    <property type="match status" value="1"/>
</dbReference>
<dbReference type="RefSeq" id="WP_002462293.1">
    <property type="nucleotide sequence ID" value="NZ_AEUN01000089.1"/>
</dbReference>
<dbReference type="InterPro" id="IPR029039">
    <property type="entry name" value="Flavoprotein-like_sf"/>
</dbReference>
<dbReference type="InterPro" id="IPR051545">
    <property type="entry name" value="NAD(P)H_dehydrogenase_qn"/>
</dbReference>
<evidence type="ECO:0000256" key="1">
    <source>
        <dbReference type="ARBA" id="ARBA00006252"/>
    </source>
</evidence>
<sequence length="233" mass="26791">MKVLIVYAHPEPQSFNAALKNTAIDTLEKQGHEVQVSDLYDMQFDPVASRKDFNGKNDTTFFKYAKEQQFNYEQDTLNPVIKAEFDKLLWADFVILQFPLWWFSVPAILKGWFDKVLLFGGIYGGQYGRYDTARLAGKIGMISTTTGSPEGSYAPNGFSGDIHEQILFHINHGVLYFSGITPLEPFIAYQVSHDEQERQQYLKVFQQKLENIDNIKRINYPKLAQFDDNGQLK</sequence>
<gene>
    <name evidence="4" type="ORF">SS7213T_02643</name>
</gene>
<evidence type="ECO:0000259" key="3">
    <source>
        <dbReference type="Pfam" id="PF02525"/>
    </source>
</evidence>
<dbReference type="OrthoDB" id="9798454at2"/>
<organism evidence="4 5">
    <name type="scientific">Staphylococcus simiae CCM 7213 = CCUG 51256</name>
    <dbReference type="NCBI Taxonomy" id="911238"/>
    <lineage>
        <taxon>Bacteria</taxon>
        <taxon>Bacillati</taxon>
        <taxon>Bacillota</taxon>
        <taxon>Bacilli</taxon>
        <taxon>Bacillales</taxon>
        <taxon>Staphylococcaceae</taxon>
        <taxon>Staphylococcus</taxon>
    </lineage>
</organism>
<keyword evidence="2" id="KW-0560">Oxidoreductase</keyword>
<accession>G5JGG2</accession>
<dbReference type="Proteomes" id="UP000005413">
    <property type="component" value="Unassembled WGS sequence"/>
</dbReference>
<dbReference type="GO" id="GO:0005829">
    <property type="term" value="C:cytosol"/>
    <property type="evidence" value="ECO:0007669"/>
    <property type="project" value="TreeGrafter"/>
</dbReference>
<dbReference type="GO" id="GO:0003955">
    <property type="term" value="F:NAD(P)H dehydrogenase (quinone) activity"/>
    <property type="evidence" value="ECO:0007669"/>
    <property type="project" value="TreeGrafter"/>
</dbReference>
<dbReference type="FunFam" id="3.40.50.360:FF:000054">
    <property type="entry name" value="NAD(P)H dehydrogenase, quinone 1"/>
    <property type="match status" value="1"/>
</dbReference>
<proteinExistence type="inferred from homology"/>
<dbReference type="PATRIC" id="fig|911238.3.peg.475"/>
<feature type="domain" description="Flavodoxin-like fold" evidence="3">
    <location>
        <begin position="1"/>
        <end position="209"/>
    </location>
</feature>
<evidence type="ECO:0000313" key="4">
    <source>
        <dbReference type="EMBL" id="EHJ08730.1"/>
    </source>
</evidence>
<protein>
    <submittedName>
        <fullName evidence="4">NAD(P)H quinone oxidoreductase</fullName>
    </submittedName>
</protein>
<dbReference type="InterPro" id="IPR003680">
    <property type="entry name" value="Flavodoxin_fold"/>
</dbReference>
<name>G5JGG2_9STAP</name>
<reference evidence="4 5" key="1">
    <citation type="journal article" date="2012" name="BMC Genomics">
        <title>Comparative genomic analysis of the genus Staphylococcus including Staphylococcus aureus and its newly described sister species Staphylococcus simiae.</title>
        <authorList>
            <person name="Suzuki H."/>
            <person name="Lefebure T."/>
            <person name="Pavinski Bitar P."/>
            <person name="Stanhope M.J."/>
        </authorList>
    </citation>
    <scope>NUCLEOTIDE SEQUENCE [LARGE SCALE GENOMIC DNA]</scope>
    <source>
        <strain evidence="4 5">CCM 7213</strain>
    </source>
</reference>
<dbReference type="Pfam" id="PF02525">
    <property type="entry name" value="Flavodoxin_2"/>
    <property type="match status" value="1"/>
</dbReference>